<protein>
    <submittedName>
        <fullName evidence="1">Uncharacterized protein</fullName>
    </submittedName>
</protein>
<dbReference type="EMBL" id="JH795871">
    <property type="protein sequence ID" value="EJT99106.1"/>
    <property type="molecule type" value="Genomic_DNA"/>
</dbReference>
<proteinExistence type="predicted"/>
<dbReference type="Proteomes" id="UP000030653">
    <property type="component" value="Unassembled WGS sequence"/>
</dbReference>
<name>M5FZX0_DACPD</name>
<dbReference type="AlphaFoldDB" id="M5FZX0"/>
<sequence length="207" mass="22429">MVSLDNAGEGLGEMLVSAKMKEMVLTDMVEGEGWKGKGKAPLQSEMPVTLRHKLLLTVQAASSLNNNTSTHTTLEDSEPPSLTSIYSQDIPVCLGPTKHKQALAEAPPCLPGNEEGYEDHISALTYSLLNVTKNCALKGDLPGILKMIELIHLDFEHKALARTSSSTSPPIIDEERIICPPDPNQGPVLLLGQHRLTKSAHLRVPRV</sequence>
<dbReference type="GeneID" id="63684112"/>
<organism evidence="1 2">
    <name type="scientific">Dacryopinax primogenitus (strain DJM 731)</name>
    <name type="common">Brown rot fungus</name>
    <dbReference type="NCBI Taxonomy" id="1858805"/>
    <lineage>
        <taxon>Eukaryota</taxon>
        <taxon>Fungi</taxon>
        <taxon>Dikarya</taxon>
        <taxon>Basidiomycota</taxon>
        <taxon>Agaricomycotina</taxon>
        <taxon>Dacrymycetes</taxon>
        <taxon>Dacrymycetales</taxon>
        <taxon>Dacrymycetaceae</taxon>
        <taxon>Dacryopinax</taxon>
    </lineage>
</organism>
<evidence type="ECO:0000313" key="2">
    <source>
        <dbReference type="Proteomes" id="UP000030653"/>
    </source>
</evidence>
<gene>
    <name evidence="1" type="ORF">DACRYDRAFT_110425</name>
</gene>
<accession>M5FZX0</accession>
<keyword evidence="2" id="KW-1185">Reference proteome</keyword>
<reference evidence="1 2" key="1">
    <citation type="journal article" date="2012" name="Science">
        <title>The Paleozoic origin of enzymatic lignin decomposition reconstructed from 31 fungal genomes.</title>
        <authorList>
            <person name="Floudas D."/>
            <person name="Binder M."/>
            <person name="Riley R."/>
            <person name="Barry K."/>
            <person name="Blanchette R.A."/>
            <person name="Henrissat B."/>
            <person name="Martinez A.T."/>
            <person name="Otillar R."/>
            <person name="Spatafora J.W."/>
            <person name="Yadav J.S."/>
            <person name="Aerts A."/>
            <person name="Benoit I."/>
            <person name="Boyd A."/>
            <person name="Carlson A."/>
            <person name="Copeland A."/>
            <person name="Coutinho P.M."/>
            <person name="de Vries R.P."/>
            <person name="Ferreira P."/>
            <person name="Findley K."/>
            <person name="Foster B."/>
            <person name="Gaskell J."/>
            <person name="Glotzer D."/>
            <person name="Gorecki P."/>
            <person name="Heitman J."/>
            <person name="Hesse C."/>
            <person name="Hori C."/>
            <person name="Igarashi K."/>
            <person name="Jurgens J.A."/>
            <person name="Kallen N."/>
            <person name="Kersten P."/>
            <person name="Kohler A."/>
            <person name="Kuees U."/>
            <person name="Kumar T.K.A."/>
            <person name="Kuo A."/>
            <person name="LaButti K."/>
            <person name="Larrondo L.F."/>
            <person name="Lindquist E."/>
            <person name="Ling A."/>
            <person name="Lombard V."/>
            <person name="Lucas S."/>
            <person name="Lundell T."/>
            <person name="Martin R."/>
            <person name="McLaughlin D.J."/>
            <person name="Morgenstern I."/>
            <person name="Morin E."/>
            <person name="Murat C."/>
            <person name="Nagy L.G."/>
            <person name="Nolan M."/>
            <person name="Ohm R.A."/>
            <person name="Patyshakuliyeva A."/>
            <person name="Rokas A."/>
            <person name="Ruiz-Duenas F.J."/>
            <person name="Sabat G."/>
            <person name="Salamov A."/>
            <person name="Samejima M."/>
            <person name="Schmutz J."/>
            <person name="Slot J.C."/>
            <person name="St John F."/>
            <person name="Stenlid J."/>
            <person name="Sun H."/>
            <person name="Sun S."/>
            <person name="Syed K."/>
            <person name="Tsang A."/>
            <person name="Wiebenga A."/>
            <person name="Young D."/>
            <person name="Pisabarro A."/>
            <person name="Eastwood D.C."/>
            <person name="Martin F."/>
            <person name="Cullen D."/>
            <person name="Grigoriev I.V."/>
            <person name="Hibbett D.S."/>
        </authorList>
    </citation>
    <scope>NUCLEOTIDE SEQUENCE [LARGE SCALE GENOMIC DNA]</scope>
    <source>
        <strain evidence="1 2">DJM-731 SS1</strain>
    </source>
</reference>
<dbReference type="HOGENOM" id="CLU_1326340_0_0_1"/>
<dbReference type="RefSeq" id="XP_040626004.1">
    <property type="nucleotide sequence ID" value="XM_040769050.1"/>
</dbReference>
<evidence type="ECO:0000313" key="1">
    <source>
        <dbReference type="EMBL" id="EJT99106.1"/>
    </source>
</evidence>